<keyword evidence="1" id="KW-0472">Membrane</keyword>
<evidence type="ECO:0000313" key="2">
    <source>
        <dbReference type="EMBL" id="KAJ7711843.1"/>
    </source>
</evidence>
<keyword evidence="1" id="KW-0812">Transmembrane</keyword>
<keyword evidence="3" id="KW-1185">Reference proteome</keyword>
<gene>
    <name evidence="2" type="ORF">B0H16DRAFT_1815771</name>
</gene>
<dbReference type="AlphaFoldDB" id="A0AAD7H441"/>
<dbReference type="Proteomes" id="UP001215598">
    <property type="component" value="Unassembled WGS sequence"/>
</dbReference>
<feature type="transmembrane region" description="Helical" evidence="1">
    <location>
        <begin position="146"/>
        <end position="165"/>
    </location>
</feature>
<sequence>MSCTTAPPVVDIIYLGLLRLLCRRNKYFEMRLWTLYSAARLITEFPPAVRPQTQSTAVAQCPGPKLIQDLESEEFRTLDGFIDTLNQTDTPPSGLPSLQLDGSPLFNSASRSRCHRPPLSPSSYSPHPGNLREFILLSQGFVAADYTGFLITVTLAGIRYVIYLLRYTLMDILSLDLSIAPSPCFGIEFCRPSSSGAFDFHPALIRDHCPKALLIKLFFSWLAAHVVFSTHFKSTQNLAARFEVTRSLLETSFSDLIRHLLTFVRELNPPSPAELNGEAARIQTCNPRATAEPGFVSSFPSGETRFALTFSSEHPDLFVRGIVWRLTLMCASAVVRLALGFGSMLSRLCVHYNQLNQLNLKVYRTHPSTERKCRVQIALQVTKEQARGLEEKDSNLNGDVGPPCKLNSAMSRPQITDVVQAELGFKIEPKVECIRYVHKRYIATHIRVSMCRAWEKIFRLDSPREGGGRVEKLTLYTDRARYKSKTVPCNATYLPTYLNDD</sequence>
<dbReference type="EMBL" id="JARKIB010000384">
    <property type="protein sequence ID" value="KAJ7711843.1"/>
    <property type="molecule type" value="Genomic_DNA"/>
</dbReference>
<proteinExistence type="predicted"/>
<evidence type="ECO:0000256" key="1">
    <source>
        <dbReference type="SAM" id="Phobius"/>
    </source>
</evidence>
<keyword evidence="1" id="KW-1133">Transmembrane helix</keyword>
<protein>
    <submittedName>
        <fullName evidence="2">Uncharacterized protein</fullName>
    </submittedName>
</protein>
<evidence type="ECO:0000313" key="3">
    <source>
        <dbReference type="Proteomes" id="UP001215598"/>
    </source>
</evidence>
<reference evidence="2" key="1">
    <citation type="submission" date="2023-03" db="EMBL/GenBank/DDBJ databases">
        <title>Massive genome expansion in bonnet fungi (Mycena s.s.) driven by repeated elements and novel gene families across ecological guilds.</title>
        <authorList>
            <consortium name="Lawrence Berkeley National Laboratory"/>
            <person name="Harder C.B."/>
            <person name="Miyauchi S."/>
            <person name="Viragh M."/>
            <person name="Kuo A."/>
            <person name="Thoen E."/>
            <person name="Andreopoulos B."/>
            <person name="Lu D."/>
            <person name="Skrede I."/>
            <person name="Drula E."/>
            <person name="Henrissat B."/>
            <person name="Morin E."/>
            <person name="Kohler A."/>
            <person name="Barry K."/>
            <person name="LaButti K."/>
            <person name="Morin E."/>
            <person name="Salamov A."/>
            <person name="Lipzen A."/>
            <person name="Mereny Z."/>
            <person name="Hegedus B."/>
            <person name="Baldrian P."/>
            <person name="Stursova M."/>
            <person name="Weitz H."/>
            <person name="Taylor A."/>
            <person name="Grigoriev I.V."/>
            <person name="Nagy L.G."/>
            <person name="Martin F."/>
            <person name="Kauserud H."/>
        </authorList>
    </citation>
    <scope>NUCLEOTIDE SEQUENCE</scope>
    <source>
        <strain evidence="2">CBHHK182m</strain>
    </source>
</reference>
<accession>A0AAD7H441</accession>
<name>A0AAD7H441_9AGAR</name>
<comment type="caution">
    <text evidence="2">The sequence shown here is derived from an EMBL/GenBank/DDBJ whole genome shotgun (WGS) entry which is preliminary data.</text>
</comment>
<organism evidence="2 3">
    <name type="scientific">Mycena metata</name>
    <dbReference type="NCBI Taxonomy" id="1033252"/>
    <lineage>
        <taxon>Eukaryota</taxon>
        <taxon>Fungi</taxon>
        <taxon>Dikarya</taxon>
        <taxon>Basidiomycota</taxon>
        <taxon>Agaricomycotina</taxon>
        <taxon>Agaricomycetes</taxon>
        <taxon>Agaricomycetidae</taxon>
        <taxon>Agaricales</taxon>
        <taxon>Marasmiineae</taxon>
        <taxon>Mycenaceae</taxon>
        <taxon>Mycena</taxon>
    </lineage>
</organism>